<protein>
    <submittedName>
        <fullName evidence="4">AcrR family transcriptional regulator</fullName>
    </submittedName>
</protein>
<evidence type="ECO:0000256" key="2">
    <source>
        <dbReference type="PROSITE-ProRule" id="PRU00335"/>
    </source>
</evidence>
<dbReference type="InterPro" id="IPR009057">
    <property type="entry name" value="Homeodomain-like_sf"/>
</dbReference>
<dbReference type="PROSITE" id="PS50977">
    <property type="entry name" value="HTH_TETR_2"/>
    <property type="match status" value="1"/>
</dbReference>
<proteinExistence type="predicted"/>
<evidence type="ECO:0000259" key="3">
    <source>
        <dbReference type="PROSITE" id="PS50977"/>
    </source>
</evidence>
<sequence length="189" mass="22619">MEKKVELTRDLLCESFIELMKTHPFEKITIKMITDGAGVIRPTFYNYYQDKIELLHYILEDRLFSQLRNLVETNMGKEAFKMLFYKLDAESDYYKNAFSIVESHYFLDVFTEKIRELMSLFFNTMHTKKMIDNISIETVTKYYALSLTSVLHYWLTEKDDSLTGDDLYKAYEFFLTNSIVDIIEQKKLY</sequence>
<dbReference type="InterPro" id="IPR001647">
    <property type="entry name" value="HTH_TetR"/>
</dbReference>
<keyword evidence="1 2" id="KW-0238">DNA-binding</keyword>
<dbReference type="Proteomes" id="UP001519306">
    <property type="component" value="Unassembled WGS sequence"/>
</dbReference>
<dbReference type="Gene3D" id="1.10.357.10">
    <property type="entry name" value="Tetracycline Repressor, domain 2"/>
    <property type="match status" value="1"/>
</dbReference>
<dbReference type="Pfam" id="PF00440">
    <property type="entry name" value="TetR_N"/>
    <property type="match status" value="1"/>
</dbReference>
<gene>
    <name evidence="4" type="ORF">J2Z71_001263</name>
</gene>
<feature type="DNA-binding region" description="H-T-H motif" evidence="2">
    <location>
        <begin position="29"/>
        <end position="48"/>
    </location>
</feature>
<dbReference type="EMBL" id="JAGGLJ010000011">
    <property type="protein sequence ID" value="MBP2025719.1"/>
    <property type="molecule type" value="Genomic_DNA"/>
</dbReference>
<evidence type="ECO:0000313" key="4">
    <source>
        <dbReference type="EMBL" id="MBP2025719.1"/>
    </source>
</evidence>
<dbReference type="SUPFAM" id="SSF46689">
    <property type="entry name" value="Homeodomain-like"/>
    <property type="match status" value="1"/>
</dbReference>
<reference evidence="4 5" key="1">
    <citation type="submission" date="2021-03" db="EMBL/GenBank/DDBJ databases">
        <title>Genomic Encyclopedia of Type Strains, Phase IV (KMG-IV): sequencing the most valuable type-strain genomes for metagenomic binning, comparative biology and taxonomic classification.</title>
        <authorList>
            <person name="Goeker M."/>
        </authorList>
    </citation>
    <scope>NUCLEOTIDE SEQUENCE [LARGE SCALE GENOMIC DNA]</scope>
    <source>
        <strain evidence="4 5">DSM 27563</strain>
    </source>
</reference>
<dbReference type="Pfam" id="PF14278">
    <property type="entry name" value="TetR_C_8"/>
    <property type="match status" value="1"/>
</dbReference>
<dbReference type="PANTHER" id="PTHR43479">
    <property type="entry name" value="ACREF/ENVCD OPERON REPRESSOR-RELATED"/>
    <property type="match status" value="1"/>
</dbReference>
<comment type="caution">
    <text evidence="4">The sequence shown here is derived from an EMBL/GenBank/DDBJ whole genome shotgun (WGS) entry which is preliminary data.</text>
</comment>
<evidence type="ECO:0000313" key="5">
    <source>
        <dbReference type="Proteomes" id="UP001519306"/>
    </source>
</evidence>
<dbReference type="RefSeq" id="WP_210061119.1">
    <property type="nucleotide sequence ID" value="NZ_JAGGLJ010000011.1"/>
</dbReference>
<name>A0ABS4KD56_9FIRM</name>
<keyword evidence="5" id="KW-1185">Reference proteome</keyword>
<dbReference type="InterPro" id="IPR050624">
    <property type="entry name" value="HTH-type_Tx_Regulator"/>
</dbReference>
<feature type="domain" description="HTH tetR-type" evidence="3">
    <location>
        <begin position="6"/>
        <end position="66"/>
    </location>
</feature>
<evidence type="ECO:0000256" key="1">
    <source>
        <dbReference type="ARBA" id="ARBA00023125"/>
    </source>
</evidence>
<dbReference type="PANTHER" id="PTHR43479:SF7">
    <property type="entry name" value="TETR-FAMILY TRANSCRIPTIONAL REGULATOR"/>
    <property type="match status" value="1"/>
</dbReference>
<dbReference type="InterPro" id="IPR039532">
    <property type="entry name" value="TetR_C_Firmicutes"/>
</dbReference>
<accession>A0ABS4KD56</accession>
<organism evidence="4 5">
    <name type="scientific">Peptoniphilus stercorisuis</name>
    <dbReference type="NCBI Taxonomy" id="1436965"/>
    <lineage>
        <taxon>Bacteria</taxon>
        <taxon>Bacillati</taxon>
        <taxon>Bacillota</taxon>
        <taxon>Tissierellia</taxon>
        <taxon>Tissierellales</taxon>
        <taxon>Peptoniphilaceae</taxon>
        <taxon>Peptoniphilus</taxon>
    </lineage>
</organism>